<name>A0ABV6K2E7_9LACO</name>
<keyword evidence="1" id="KW-0051">Antiviral defense</keyword>
<evidence type="ECO:0000313" key="3">
    <source>
        <dbReference type="EMBL" id="MFC0423636.1"/>
    </source>
</evidence>
<evidence type="ECO:0000313" key="4">
    <source>
        <dbReference type="Proteomes" id="UP001589855"/>
    </source>
</evidence>
<dbReference type="EMBL" id="JBHLUK010000056">
    <property type="protein sequence ID" value="MFC0423636.1"/>
    <property type="molecule type" value="Genomic_DNA"/>
</dbReference>
<feature type="region of interest" description="Disordered" evidence="2">
    <location>
        <begin position="215"/>
        <end position="241"/>
    </location>
</feature>
<proteinExistence type="predicted"/>
<reference evidence="3 4" key="1">
    <citation type="submission" date="2024-09" db="EMBL/GenBank/DDBJ databases">
        <authorList>
            <person name="Sun Q."/>
            <person name="Mori K."/>
        </authorList>
    </citation>
    <scope>NUCLEOTIDE SEQUENCE [LARGE SCALE GENOMIC DNA]</scope>
    <source>
        <strain evidence="3 4">TBRC 4575</strain>
    </source>
</reference>
<dbReference type="NCBIfam" id="TIGR01868">
    <property type="entry name" value="casD_Cas5e"/>
    <property type="match status" value="1"/>
</dbReference>
<dbReference type="InterPro" id="IPR013422">
    <property type="entry name" value="CRISPR-assoc_prot_Cas5_N"/>
</dbReference>
<accession>A0ABV6K2E7</accession>
<dbReference type="CDD" id="cd09645">
    <property type="entry name" value="Cas5_I-E"/>
    <property type="match status" value="1"/>
</dbReference>
<organism evidence="3 4">
    <name type="scientific">Lactiplantibacillus plajomi</name>
    <dbReference type="NCBI Taxonomy" id="1457217"/>
    <lineage>
        <taxon>Bacteria</taxon>
        <taxon>Bacillati</taxon>
        <taxon>Bacillota</taxon>
        <taxon>Bacilli</taxon>
        <taxon>Lactobacillales</taxon>
        <taxon>Lactobacillaceae</taxon>
        <taxon>Lactiplantibacillus</taxon>
    </lineage>
</organism>
<dbReference type="NCBIfam" id="TIGR02593">
    <property type="entry name" value="CRISPR_cas5"/>
    <property type="match status" value="1"/>
</dbReference>
<feature type="compositionally biased region" description="Basic and acidic residues" evidence="2">
    <location>
        <begin position="222"/>
        <end position="234"/>
    </location>
</feature>
<dbReference type="RefSeq" id="WP_137645877.1">
    <property type="nucleotide sequence ID" value="NZ_BAABRM010000028.1"/>
</dbReference>
<sequence>MKTLIINLTAPLQSYGNQATFERRTTNDYPSKSAVVGLLAAALGYRRRDSRVKALNALQFAVRTDQVGVPLTDFHIVEWKADTRKITYRGYLQDARFVVALGSDDESLIERLRDALAHPQFQLFLGRRANVPAGPLRTEILDGDPLQVLETLDWQAAKWYQKKQSPTVRLSIMADADLLPTTASTLVKDRVESFDQRDRQYGFRAVTATVVTKTNPNSRFKSKPESDSAAKPELDFFGGLN</sequence>
<comment type="caution">
    <text evidence="3">The sequence shown here is derived from an EMBL/GenBank/DDBJ whole genome shotgun (WGS) entry which is preliminary data.</text>
</comment>
<dbReference type="Pfam" id="PF09704">
    <property type="entry name" value="Cas_Cas5d"/>
    <property type="match status" value="1"/>
</dbReference>
<evidence type="ECO:0000256" key="2">
    <source>
        <dbReference type="SAM" id="MobiDB-lite"/>
    </source>
</evidence>
<gene>
    <name evidence="3" type="primary">cas5e</name>
    <name evidence="3" type="ORF">ACFFGS_05815</name>
</gene>
<dbReference type="Proteomes" id="UP001589855">
    <property type="component" value="Unassembled WGS sequence"/>
</dbReference>
<protein>
    <submittedName>
        <fullName evidence="3">Type I-E CRISPR-associated protein Cas5/CasD</fullName>
    </submittedName>
</protein>
<keyword evidence="4" id="KW-1185">Reference proteome</keyword>
<dbReference type="Gene3D" id="3.30.70.2660">
    <property type="match status" value="1"/>
</dbReference>
<dbReference type="InterPro" id="IPR021124">
    <property type="entry name" value="CRISPR-assoc_prot_Cas5"/>
</dbReference>
<dbReference type="InterPro" id="IPR010147">
    <property type="entry name" value="CRISPR-assoc_prot_CasD"/>
</dbReference>
<evidence type="ECO:0000256" key="1">
    <source>
        <dbReference type="ARBA" id="ARBA00023118"/>
    </source>
</evidence>